<protein>
    <submittedName>
        <fullName evidence="4">Uncharacterized protein</fullName>
    </submittedName>
</protein>
<dbReference type="InterPro" id="IPR001304">
    <property type="entry name" value="C-type_lectin-like"/>
</dbReference>
<dbReference type="SUPFAM" id="SSF53300">
    <property type="entry name" value="vWA-like"/>
    <property type="match status" value="1"/>
</dbReference>
<accession>A0AA36GS87</accession>
<dbReference type="Gene3D" id="3.10.100.10">
    <property type="entry name" value="Mannose-Binding Protein A, subunit A"/>
    <property type="match status" value="1"/>
</dbReference>
<dbReference type="InterPro" id="IPR016187">
    <property type="entry name" value="CTDL_fold"/>
</dbReference>
<dbReference type="EMBL" id="CATQJL010000223">
    <property type="protein sequence ID" value="CAJ0597179.1"/>
    <property type="molecule type" value="Genomic_DNA"/>
</dbReference>
<dbReference type="InterPro" id="IPR016186">
    <property type="entry name" value="C-type_lectin-like/link_sf"/>
</dbReference>
<dbReference type="Pfam" id="PF00092">
    <property type="entry name" value="VWA"/>
    <property type="match status" value="1"/>
</dbReference>
<evidence type="ECO:0000313" key="4">
    <source>
        <dbReference type="EMBL" id="CAJ0597179.1"/>
    </source>
</evidence>
<dbReference type="SMART" id="SM00327">
    <property type="entry name" value="VWA"/>
    <property type="match status" value="1"/>
</dbReference>
<evidence type="ECO:0000259" key="2">
    <source>
        <dbReference type="PROSITE" id="PS50041"/>
    </source>
</evidence>
<dbReference type="PROSITE" id="PS50234">
    <property type="entry name" value="VWFA"/>
    <property type="match status" value="1"/>
</dbReference>
<dbReference type="SUPFAM" id="SSF56436">
    <property type="entry name" value="C-type lectin-like"/>
    <property type="match status" value="1"/>
</dbReference>
<feature type="domain" description="C-type lectin" evidence="2">
    <location>
        <begin position="401"/>
        <end position="516"/>
    </location>
</feature>
<dbReference type="AlphaFoldDB" id="A0AA36GS87"/>
<dbReference type="PANTHER" id="PTHR31024">
    <property type="entry name" value="C-TYPE LECTIN"/>
    <property type="match status" value="1"/>
</dbReference>
<dbReference type="Proteomes" id="UP001176961">
    <property type="component" value="Unassembled WGS sequence"/>
</dbReference>
<dbReference type="CDD" id="cd00037">
    <property type="entry name" value="CLECT"/>
    <property type="match status" value="1"/>
</dbReference>
<dbReference type="Pfam" id="PF00059">
    <property type="entry name" value="Lectin_C"/>
    <property type="match status" value="1"/>
</dbReference>
<evidence type="ECO:0000256" key="1">
    <source>
        <dbReference type="ARBA" id="ARBA00023157"/>
    </source>
</evidence>
<dbReference type="InterPro" id="IPR002035">
    <property type="entry name" value="VWF_A"/>
</dbReference>
<keyword evidence="1" id="KW-1015">Disulfide bond</keyword>
<sequence>MMYKTNAQPGTKYVECYLDKMKPKIARSAGTEHVNRILLVSGLNSKGLFGLACCESNIRKPGNDILKLGVKGKNNLDVSNCIPSTSTTQTTWTTRTASTSPSRSTQFKTTTDCQIWTDSKGYIPCKWGSPSTTSQYSTDTTDCWEYDWTRGYNVPYSYTGQPKLQAESEPKQQPVAHSGSILETPTLDQCSCTDKNIWLDVYFLMDSSQAMTSNGFDEATAFAQSVLYKLNIGQGNGQQTRVGFISYSANANKNYDLTAFQSSDDMVNKFNINYDGNRGTNIEAAIKLAAESFETSSHRSNVQKVIVIVASAYESGKYNDPTEIAKTFIEDGGFIITVEYLQEHGNPVPLLDKLSSGPEYSFTNRYGNLTAEQLRQAFCRINCFCPTNYLPYTQGDVVPVGGCYRPVPISAIQTLAAKNCRQHHNAILAKVESRDKSLFLSTMFPSKTKFWIGLKNVDGYYQWADGTCLQNSDFQMWAPGYPNINAGDCVYTYQYSGFSYGWFNDDCSDDQNYVCQSVPCSADNYCATRD</sequence>
<dbReference type="InterPro" id="IPR036465">
    <property type="entry name" value="vWFA_dom_sf"/>
</dbReference>
<name>A0AA36GS87_CYLNA</name>
<gene>
    <name evidence="4" type="ORF">CYNAS_LOCUS9162</name>
</gene>
<dbReference type="SMART" id="SM00034">
    <property type="entry name" value="CLECT"/>
    <property type="match status" value="1"/>
</dbReference>
<comment type="caution">
    <text evidence="4">The sequence shown here is derived from an EMBL/GenBank/DDBJ whole genome shotgun (WGS) entry which is preliminary data.</text>
</comment>
<dbReference type="PROSITE" id="PS50041">
    <property type="entry name" value="C_TYPE_LECTIN_2"/>
    <property type="match status" value="1"/>
</dbReference>
<dbReference type="Gene3D" id="3.40.50.410">
    <property type="entry name" value="von Willebrand factor, type A domain"/>
    <property type="match status" value="1"/>
</dbReference>
<keyword evidence="5" id="KW-1185">Reference proteome</keyword>
<dbReference type="InterPro" id="IPR018378">
    <property type="entry name" value="C-type_lectin_CS"/>
</dbReference>
<dbReference type="PROSITE" id="PS00615">
    <property type="entry name" value="C_TYPE_LECTIN_1"/>
    <property type="match status" value="1"/>
</dbReference>
<organism evidence="4 5">
    <name type="scientific">Cylicocyclus nassatus</name>
    <name type="common">Nematode worm</name>
    <dbReference type="NCBI Taxonomy" id="53992"/>
    <lineage>
        <taxon>Eukaryota</taxon>
        <taxon>Metazoa</taxon>
        <taxon>Ecdysozoa</taxon>
        <taxon>Nematoda</taxon>
        <taxon>Chromadorea</taxon>
        <taxon>Rhabditida</taxon>
        <taxon>Rhabditina</taxon>
        <taxon>Rhabditomorpha</taxon>
        <taxon>Strongyloidea</taxon>
        <taxon>Strongylidae</taxon>
        <taxon>Cylicocyclus</taxon>
    </lineage>
</organism>
<evidence type="ECO:0000259" key="3">
    <source>
        <dbReference type="PROSITE" id="PS50234"/>
    </source>
</evidence>
<proteinExistence type="predicted"/>
<reference evidence="4" key="1">
    <citation type="submission" date="2023-07" db="EMBL/GenBank/DDBJ databases">
        <authorList>
            <consortium name="CYATHOMIX"/>
        </authorList>
    </citation>
    <scope>NUCLEOTIDE SEQUENCE</scope>
    <source>
        <strain evidence="4">N/A</strain>
    </source>
</reference>
<feature type="domain" description="VWFA" evidence="3">
    <location>
        <begin position="200"/>
        <end position="381"/>
    </location>
</feature>
<dbReference type="PANTHER" id="PTHR31024:SF3">
    <property type="entry name" value="C-TYPE LECTIN-RELATED"/>
    <property type="match status" value="1"/>
</dbReference>
<evidence type="ECO:0000313" key="5">
    <source>
        <dbReference type="Proteomes" id="UP001176961"/>
    </source>
</evidence>